<dbReference type="RefSeq" id="WP_049741643.1">
    <property type="nucleotide sequence ID" value="NZ_BJON01000020.1"/>
</dbReference>
<dbReference type="PATRIC" id="fig|54915.3.peg.4699"/>
<accession>A0A0K9YLT4</accession>
<dbReference type="OrthoDB" id="2476385at2"/>
<organism evidence="2 3">
    <name type="scientific">Brevibacillus reuszeri</name>
    <dbReference type="NCBI Taxonomy" id="54915"/>
    <lineage>
        <taxon>Bacteria</taxon>
        <taxon>Bacillati</taxon>
        <taxon>Bacillota</taxon>
        <taxon>Bacilli</taxon>
        <taxon>Bacillales</taxon>
        <taxon>Paenibacillaceae</taxon>
        <taxon>Brevibacillus</taxon>
    </lineage>
</organism>
<proteinExistence type="predicted"/>
<dbReference type="Proteomes" id="UP000036834">
    <property type="component" value="Unassembled WGS sequence"/>
</dbReference>
<evidence type="ECO:0000313" key="4">
    <source>
        <dbReference type="Proteomes" id="UP000319578"/>
    </source>
</evidence>
<keyword evidence="4" id="KW-1185">Reference proteome</keyword>
<gene>
    <name evidence="2" type="ORF">ADS79_27555</name>
    <name evidence="1" type="ORF">BRE01_50300</name>
</gene>
<reference evidence="2" key="2">
    <citation type="submission" date="2015-07" db="EMBL/GenBank/DDBJ databases">
        <title>MeaNS - Measles Nucleotide Surveillance Program.</title>
        <authorList>
            <person name="Tran T."/>
            <person name="Druce J."/>
        </authorList>
    </citation>
    <scope>NUCLEOTIDE SEQUENCE</scope>
    <source>
        <strain evidence="2">DSM 9887</strain>
    </source>
</reference>
<dbReference type="Proteomes" id="UP000319578">
    <property type="component" value="Unassembled WGS sequence"/>
</dbReference>
<name>A0A0K9YLT4_9BACL</name>
<sequence>MLKKVVLGVLVFGFAIGITAFYAPSTFSSPFPQSQAQPPLEIDQVKKWIQQQSLKKDHYLEELAFQEINLDQDEAAEVVATITGGAHLGTFFLFDKQANGSYQLISEQSWKIDSLDLEQPVMEIGDKRIYQIVHHSGGTGVSVDTAVLWYVDKGRFVEAWSGELKEVSTFQEEYYVKYGSYYVDGENLYYSTTSYKRPDSDTKAATVFNQKTSAYTFNGTIFEAVTK</sequence>
<dbReference type="AlphaFoldDB" id="A0A0K9YLT4"/>
<dbReference type="EMBL" id="BJON01000020">
    <property type="protein sequence ID" value="GED71328.1"/>
    <property type="molecule type" value="Genomic_DNA"/>
</dbReference>
<comment type="caution">
    <text evidence="2">The sequence shown here is derived from an EMBL/GenBank/DDBJ whole genome shotgun (WGS) entry which is preliminary data.</text>
</comment>
<dbReference type="EMBL" id="LGIQ01000011">
    <property type="protein sequence ID" value="KNB69617.1"/>
    <property type="molecule type" value="Genomic_DNA"/>
</dbReference>
<reference evidence="1 4" key="3">
    <citation type="submission" date="2019-06" db="EMBL/GenBank/DDBJ databases">
        <title>Whole genome shotgun sequence of Brevibacillus reuszeri NBRC 15719.</title>
        <authorList>
            <person name="Hosoyama A."/>
            <person name="Uohara A."/>
            <person name="Ohji S."/>
            <person name="Ichikawa N."/>
        </authorList>
    </citation>
    <scope>NUCLEOTIDE SEQUENCE [LARGE SCALE GENOMIC DNA]</scope>
    <source>
        <strain evidence="1 4">NBRC 15719</strain>
    </source>
</reference>
<reference evidence="3" key="1">
    <citation type="submission" date="2015-07" db="EMBL/GenBank/DDBJ databases">
        <title>Genome sequencing project for genomic taxonomy and phylogenomics of Bacillus-like bacteria.</title>
        <authorList>
            <person name="Liu B."/>
            <person name="Wang J."/>
            <person name="Zhu Y."/>
            <person name="Liu G."/>
            <person name="Chen Q."/>
            <person name="Chen Z."/>
            <person name="Lan J."/>
            <person name="Che J."/>
            <person name="Ge C."/>
            <person name="Shi H."/>
            <person name="Pan Z."/>
            <person name="Liu X."/>
        </authorList>
    </citation>
    <scope>NUCLEOTIDE SEQUENCE [LARGE SCALE GENOMIC DNA]</scope>
    <source>
        <strain evidence="3">DSM 9887</strain>
    </source>
</reference>
<protein>
    <submittedName>
        <fullName evidence="2">Uncharacterized protein</fullName>
    </submittedName>
</protein>
<evidence type="ECO:0000313" key="2">
    <source>
        <dbReference type="EMBL" id="KNB69617.1"/>
    </source>
</evidence>
<evidence type="ECO:0000313" key="3">
    <source>
        <dbReference type="Proteomes" id="UP000036834"/>
    </source>
</evidence>
<evidence type="ECO:0000313" key="1">
    <source>
        <dbReference type="EMBL" id="GED71328.1"/>
    </source>
</evidence>